<dbReference type="AlphaFoldDB" id="A0A7C1AWE2"/>
<evidence type="ECO:0000256" key="4">
    <source>
        <dbReference type="ARBA" id="ARBA00019232"/>
    </source>
</evidence>
<comment type="subcellular location">
    <subcellularLocation>
        <location evidence="9">Membrane</location>
        <topology evidence="9">Single-pass type II membrane protein</topology>
    </subcellularLocation>
</comment>
<evidence type="ECO:0000256" key="9">
    <source>
        <dbReference type="RuleBase" id="RU362042"/>
    </source>
</evidence>
<evidence type="ECO:0000256" key="2">
    <source>
        <dbReference type="ARBA" id="ARBA00009370"/>
    </source>
</evidence>
<dbReference type="Pfam" id="PF10502">
    <property type="entry name" value="Peptidase_S26"/>
    <property type="match status" value="1"/>
</dbReference>
<keyword evidence="8" id="KW-1133">Transmembrane helix</keyword>
<dbReference type="PANTHER" id="PTHR43390">
    <property type="entry name" value="SIGNAL PEPTIDASE I"/>
    <property type="match status" value="1"/>
</dbReference>
<protein>
    <recommendedName>
        <fullName evidence="4 8">Signal peptidase I</fullName>
        <ecNumber evidence="3 8">3.4.21.89</ecNumber>
    </recommendedName>
</protein>
<dbReference type="InterPro" id="IPR000223">
    <property type="entry name" value="Pept_S26A_signal_pept_1"/>
</dbReference>
<dbReference type="PROSITE" id="PS00760">
    <property type="entry name" value="SPASE_I_2"/>
    <property type="match status" value="1"/>
</dbReference>
<dbReference type="PROSITE" id="PS00501">
    <property type="entry name" value="SPASE_I_1"/>
    <property type="match status" value="1"/>
</dbReference>
<feature type="active site" evidence="7">
    <location>
        <position position="48"/>
    </location>
</feature>
<dbReference type="PRINTS" id="PR00727">
    <property type="entry name" value="LEADERPTASE"/>
</dbReference>
<dbReference type="GO" id="GO:0016020">
    <property type="term" value="C:membrane"/>
    <property type="evidence" value="ECO:0007669"/>
    <property type="project" value="UniProtKB-SubCell"/>
</dbReference>
<dbReference type="InterPro" id="IPR036286">
    <property type="entry name" value="LexA/Signal_pep-like_sf"/>
</dbReference>
<comment type="similarity">
    <text evidence="2 9">Belongs to the peptidase S26 family.</text>
</comment>
<feature type="domain" description="Peptidase S26" evidence="10">
    <location>
        <begin position="18"/>
        <end position="193"/>
    </location>
</feature>
<evidence type="ECO:0000256" key="8">
    <source>
        <dbReference type="RuleBase" id="RU003993"/>
    </source>
</evidence>
<dbReference type="CDD" id="cd06530">
    <property type="entry name" value="S26_SPase_I"/>
    <property type="match status" value="1"/>
</dbReference>
<dbReference type="InterPro" id="IPR019756">
    <property type="entry name" value="Pept_S26A_signal_pept_1_Ser-AS"/>
</dbReference>
<evidence type="ECO:0000256" key="5">
    <source>
        <dbReference type="ARBA" id="ARBA00022670"/>
    </source>
</evidence>
<evidence type="ECO:0000256" key="3">
    <source>
        <dbReference type="ARBA" id="ARBA00013208"/>
    </source>
</evidence>
<proteinExistence type="inferred from homology"/>
<name>A0A7C1AWE2_9BACT</name>
<gene>
    <name evidence="11" type="primary">lepB</name>
    <name evidence="11" type="ORF">ENG14_05695</name>
</gene>
<dbReference type="Proteomes" id="UP000886355">
    <property type="component" value="Unassembled WGS sequence"/>
</dbReference>
<keyword evidence="8" id="KW-0472">Membrane</keyword>
<dbReference type="Gene3D" id="2.10.109.10">
    <property type="entry name" value="Umud Fragment, subunit A"/>
    <property type="match status" value="1"/>
</dbReference>
<keyword evidence="5 8" id="KW-0645">Protease</keyword>
<dbReference type="GO" id="GO:0009003">
    <property type="term" value="F:signal peptidase activity"/>
    <property type="evidence" value="ECO:0007669"/>
    <property type="project" value="UniProtKB-EC"/>
</dbReference>
<dbReference type="PANTHER" id="PTHR43390:SF1">
    <property type="entry name" value="CHLOROPLAST PROCESSING PEPTIDASE"/>
    <property type="match status" value="1"/>
</dbReference>
<feature type="active site" evidence="7">
    <location>
        <position position="103"/>
    </location>
</feature>
<evidence type="ECO:0000259" key="10">
    <source>
        <dbReference type="Pfam" id="PF10502"/>
    </source>
</evidence>
<evidence type="ECO:0000256" key="6">
    <source>
        <dbReference type="ARBA" id="ARBA00022801"/>
    </source>
</evidence>
<evidence type="ECO:0000256" key="7">
    <source>
        <dbReference type="PIRSR" id="PIRSR600223-1"/>
    </source>
</evidence>
<dbReference type="GO" id="GO:0006465">
    <property type="term" value="P:signal peptide processing"/>
    <property type="evidence" value="ECO:0007669"/>
    <property type="project" value="InterPro"/>
</dbReference>
<dbReference type="PROSITE" id="PS00761">
    <property type="entry name" value="SPASE_I_3"/>
    <property type="match status" value="1"/>
</dbReference>
<dbReference type="InterPro" id="IPR019533">
    <property type="entry name" value="Peptidase_S26"/>
</dbReference>
<comment type="catalytic activity">
    <reaction evidence="1 8">
        <text>Cleavage of hydrophobic, N-terminal signal or leader sequences from secreted and periplasmic proteins.</text>
        <dbReference type="EC" id="3.4.21.89"/>
    </reaction>
</comment>
<sequence>MAEVKAEAEKKSVQRVIWEYTQSIAIALILAMIIRAFVVQAFKIPSGSMIPTLLVGDHILVSKFAYDIKVPFVNTVIWHRADPKRFDVVVFRYPIDPSKDFIKRVIGLPGDKIFIRNKRVYVNNKELHEPYVQHTDPRIFPPEVSPRDNMGPIVVPAHSLFVMGDNRDESYDSRFWKFVDFSALKGKAFIIYWSWNSHGAMSLDPNHFFIRWNRIGRLIH</sequence>
<dbReference type="InterPro" id="IPR019758">
    <property type="entry name" value="Pept_S26A_signal_pept_1_CS"/>
</dbReference>
<dbReference type="EMBL" id="DQZW01000268">
    <property type="protein sequence ID" value="HDL90378.1"/>
    <property type="molecule type" value="Genomic_DNA"/>
</dbReference>
<dbReference type="EC" id="3.4.21.89" evidence="3 8"/>
<organism evidence="11">
    <name type="scientific">Thermodesulforhabdus norvegica</name>
    <dbReference type="NCBI Taxonomy" id="39841"/>
    <lineage>
        <taxon>Bacteria</taxon>
        <taxon>Pseudomonadati</taxon>
        <taxon>Thermodesulfobacteriota</taxon>
        <taxon>Syntrophobacteria</taxon>
        <taxon>Syntrophobacterales</taxon>
        <taxon>Thermodesulforhabdaceae</taxon>
        <taxon>Thermodesulforhabdus</taxon>
    </lineage>
</organism>
<dbReference type="NCBIfam" id="TIGR02227">
    <property type="entry name" value="sigpep_I_bact"/>
    <property type="match status" value="1"/>
</dbReference>
<keyword evidence="8" id="KW-0812">Transmembrane</keyword>
<reference evidence="11" key="1">
    <citation type="journal article" date="2020" name="mSystems">
        <title>Genome- and Community-Level Interaction Insights into Carbon Utilization and Element Cycling Functions of Hydrothermarchaeota in Hydrothermal Sediment.</title>
        <authorList>
            <person name="Zhou Z."/>
            <person name="Liu Y."/>
            <person name="Xu W."/>
            <person name="Pan J."/>
            <person name="Luo Z.H."/>
            <person name="Li M."/>
        </authorList>
    </citation>
    <scope>NUCLEOTIDE SEQUENCE [LARGE SCALE GENOMIC DNA]</scope>
    <source>
        <strain evidence="11">HyVt-19</strain>
    </source>
</reference>
<evidence type="ECO:0000313" key="11">
    <source>
        <dbReference type="EMBL" id="HDL90378.1"/>
    </source>
</evidence>
<evidence type="ECO:0000256" key="1">
    <source>
        <dbReference type="ARBA" id="ARBA00000677"/>
    </source>
</evidence>
<feature type="transmembrane region" description="Helical" evidence="8">
    <location>
        <begin position="20"/>
        <end position="39"/>
    </location>
</feature>
<dbReference type="SUPFAM" id="SSF51306">
    <property type="entry name" value="LexA/Signal peptidase"/>
    <property type="match status" value="1"/>
</dbReference>
<comment type="caution">
    <text evidence="11">The sequence shown here is derived from an EMBL/GenBank/DDBJ whole genome shotgun (WGS) entry which is preliminary data.</text>
</comment>
<dbReference type="InterPro" id="IPR019757">
    <property type="entry name" value="Pept_S26A_signal_pept_1_Lys-AS"/>
</dbReference>
<keyword evidence="6 8" id="KW-0378">Hydrolase</keyword>
<dbReference type="GO" id="GO:0004252">
    <property type="term" value="F:serine-type endopeptidase activity"/>
    <property type="evidence" value="ECO:0007669"/>
    <property type="project" value="InterPro"/>
</dbReference>
<accession>A0A7C1AWE2</accession>